<evidence type="ECO:0000256" key="1">
    <source>
        <dbReference type="ARBA" id="ARBA00009108"/>
    </source>
</evidence>
<keyword evidence="2" id="KW-0175">Coiled coil</keyword>
<gene>
    <name evidence="3" type="ORF">SAMN05444373_10717</name>
</gene>
<evidence type="ECO:0000313" key="4">
    <source>
        <dbReference type="Proteomes" id="UP000324781"/>
    </source>
</evidence>
<comment type="similarity">
    <text evidence="1">Belongs to the UPF0749 family.</text>
</comment>
<evidence type="ECO:0000256" key="2">
    <source>
        <dbReference type="SAM" id="Coils"/>
    </source>
</evidence>
<dbReference type="EMBL" id="FQZP01000071">
    <property type="protein sequence ID" value="SHJ55555.1"/>
    <property type="molecule type" value="Genomic_DNA"/>
</dbReference>
<protein>
    <submittedName>
        <fullName evidence="3">Uncharacterized conserved protein YlxW, UPF0749 family</fullName>
    </submittedName>
</protein>
<dbReference type="PANTHER" id="PTHR37313">
    <property type="entry name" value="UPF0749 PROTEIN RV1825"/>
    <property type="match status" value="1"/>
</dbReference>
<proteinExistence type="inferred from homology"/>
<dbReference type="Pfam" id="PF05949">
    <property type="entry name" value="DUF881"/>
    <property type="match status" value="1"/>
</dbReference>
<organism evidence="3 4">
    <name type="scientific">Thermoclostridium caenicola</name>
    <dbReference type="NCBI Taxonomy" id="659425"/>
    <lineage>
        <taxon>Bacteria</taxon>
        <taxon>Bacillati</taxon>
        <taxon>Bacillota</taxon>
        <taxon>Clostridia</taxon>
        <taxon>Eubacteriales</taxon>
        <taxon>Oscillospiraceae</taxon>
        <taxon>Thermoclostridium</taxon>
    </lineage>
</organism>
<name>A0A1M6K9E5_9FIRM</name>
<keyword evidence="4" id="KW-1185">Reference proteome</keyword>
<dbReference type="AlphaFoldDB" id="A0A1M6K9E5"/>
<dbReference type="OrthoDB" id="9776196at2"/>
<evidence type="ECO:0000313" key="3">
    <source>
        <dbReference type="EMBL" id="SHJ55555.1"/>
    </source>
</evidence>
<dbReference type="Proteomes" id="UP000324781">
    <property type="component" value="Unassembled WGS sequence"/>
</dbReference>
<dbReference type="PANTHER" id="PTHR37313:SF2">
    <property type="entry name" value="UPF0749 PROTEIN YLXX"/>
    <property type="match status" value="1"/>
</dbReference>
<sequence>MKAFKTMALTLVCLLLGIAIAWQYSSVNENLVLAQYEKKNLSQLVEELLMERNNNENLRARIEELRQEVDALKNDENMDMKYVEDLKKSVLMARVMAGLETVKGTGLVITVESGGQIKVKASHIQELLNELKASDVQALSVNDERIVATSEVREAGDYIMINGRQLVPPYTIKAIGDPDRMERSLRLMGGVLAKYQVYEFNVTLEKSDNVVIPAVRDDGTVIRTDKLTPVTQ</sequence>
<dbReference type="InterPro" id="IPR010273">
    <property type="entry name" value="DUF881"/>
</dbReference>
<feature type="coiled-coil region" evidence="2">
    <location>
        <begin position="38"/>
        <end position="75"/>
    </location>
</feature>
<dbReference type="RefSeq" id="WP_149679656.1">
    <property type="nucleotide sequence ID" value="NZ_FQZP01000071.1"/>
</dbReference>
<reference evidence="3 4" key="1">
    <citation type="submission" date="2016-11" db="EMBL/GenBank/DDBJ databases">
        <authorList>
            <person name="Varghese N."/>
            <person name="Submissions S."/>
        </authorList>
    </citation>
    <scope>NUCLEOTIDE SEQUENCE [LARGE SCALE GENOMIC DNA]</scope>
    <source>
        <strain evidence="3 4">DSM 19027</strain>
    </source>
</reference>
<accession>A0A1M6K9E5</accession>
<dbReference type="Gene3D" id="3.30.70.1880">
    <property type="entry name" value="Protein of unknown function DUF881"/>
    <property type="match status" value="1"/>
</dbReference>